<accession>A0A835ZJ21</accession>
<evidence type="ECO:0000256" key="3">
    <source>
        <dbReference type="PROSITE-ProRule" id="PRU00235"/>
    </source>
</evidence>
<evidence type="ECO:0000259" key="4">
    <source>
        <dbReference type="Pfam" id="PF15247"/>
    </source>
</evidence>
<dbReference type="PROSITE" id="PS50012">
    <property type="entry name" value="RCC1_3"/>
    <property type="match status" value="1"/>
</dbReference>
<dbReference type="Pfam" id="PF00415">
    <property type="entry name" value="RCC1"/>
    <property type="match status" value="1"/>
</dbReference>
<dbReference type="GO" id="GO:0006398">
    <property type="term" value="P:mRNA 3'-end processing by stem-loop binding and cleavage"/>
    <property type="evidence" value="ECO:0007669"/>
    <property type="project" value="TreeGrafter"/>
</dbReference>
<name>A0A835ZJ21_9STRA</name>
<dbReference type="PANTHER" id="PTHR17408:SF0">
    <property type="entry name" value="HISTONE RNA HAIRPIN-BINDING PROTEIN"/>
    <property type="match status" value="1"/>
</dbReference>
<dbReference type="Proteomes" id="UP000664859">
    <property type="component" value="Unassembled WGS sequence"/>
</dbReference>
<dbReference type="InterPro" id="IPR029344">
    <property type="entry name" value="SLBP_RNA_bind"/>
</dbReference>
<evidence type="ECO:0000256" key="2">
    <source>
        <dbReference type="ARBA" id="ARBA00022884"/>
    </source>
</evidence>
<evidence type="ECO:0000313" key="6">
    <source>
        <dbReference type="Proteomes" id="UP000664859"/>
    </source>
</evidence>
<feature type="repeat" description="RCC1" evidence="3">
    <location>
        <begin position="63"/>
        <end position="114"/>
    </location>
</feature>
<dbReference type="GO" id="GO:0071207">
    <property type="term" value="F:histone pre-mRNA stem-loop binding"/>
    <property type="evidence" value="ECO:0007669"/>
    <property type="project" value="TreeGrafter"/>
</dbReference>
<dbReference type="Gene3D" id="2.130.10.30">
    <property type="entry name" value="Regulator of chromosome condensation 1/beta-lactamase-inhibitor protein II"/>
    <property type="match status" value="1"/>
</dbReference>
<dbReference type="InterPro" id="IPR026502">
    <property type="entry name" value="SLBP1/SLBP2"/>
</dbReference>
<comment type="caution">
    <text evidence="5">The sequence shown here is derived from an EMBL/GenBank/DDBJ whole genome shotgun (WGS) entry which is preliminary data.</text>
</comment>
<protein>
    <submittedName>
        <fullName evidence="5">Histone RNA hairpin-binding protein RNA-binding domain-containing protein</fullName>
    </submittedName>
</protein>
<organism evidence="5 6">
    <name type="scientific">Tribonema minus</name>
    <dbReference type="NCBI Taxonomy" id="303371"/>
    <lineage>
        <taxon>Eukaryota</taxon>
        <taxon>Sar</taxon>
        <taxon>Stramenopiles</taxon>
        <taxon>Ochrophyta</taxon>
        <taxon>PX clade</taxon>
        <taxon>Xanthophyceae</taxon>
        <taxon>Tribonematales</taxon>
        <taxon>Tribonemataceae</taxon>
        <taxon>Tribonema</taxon>
    </lineage>
</organism>
<dbReference type="Pfam" id="PF15247">
    <property type="entry name" value="SLBP_RNA_bind"/>
    <property type="match status" value="1"/>
</dbReference>
<dbReference type="GO" id="GO:0005737">
    <property type="term" value="C:cytoplasm"/>
    <property type="evidence" value="ECO:0007669"/>
    <property type="project" value="TreeGrafter"/>
</dbReference>
<dbReference type="PANTHER" id="PTHR17408">
    <property type="entry name" value="HISTONE RNA HAIRPIN-BINDING PROTEIN"/>
    <property type="match status" value="1"/>
</dbReference>
<gene>
    <name evidence="5" type="ORF">JKP88DRAFT_294137</name>
</gene>
<dbReference type="GO" id="GO:0051028">
    <property type="term" value="P:mRNA transport"/>
    <property type="evidence" value="ECO:0007669"/>
    <property type="project" value="TreeGrafter"/>
</dbReference>
<dbReference type="InterPro" id="IPR009091">
    <property type="entry name" value="RCC1/BLIP-II"/>
</dbReference>
<dbReference type="InterPro" id="IPR038294">
    <property type="entry name" value="SLBP_RNA_bind_sf"/>
</dbReference>
<dbReference type="OrthoDB" id="265795at2759"/>
<comment type="similarity">
    <text evidence="1">Belongs to the SLBP family.</text>
</comment>
<feature type="domain" description="Histone RNA hairpin-binding protein RNA-binding" evidence="4">
    <location>
        <begin position="340"/>
        <end position="409"/>
    </location>
</feature>
<keyword evidence="6" id="KW-1185">Reference proteome</keyword>
<dbReference type="SUPFAM" id="SSF50985">
    <property type="entry name" value="RCC1/BLIP-II"/>
    <property type="match status" value="1"/>
</dbReference>
<evidence type="ECO:0000256" key="1">
    <source>
        <dbReference type="ARBA" id="ARBA00006151"/>
    </source>
</evidence>
<sequence>MALRQVWGRPFDFKNLLRINNMRHVLPALTWLVNQTARVTDAQGLLLQPKELDLGGETAVDDGAVLAWGKGERGQLGIHRLNPGNEATPLPVQLPEPAGYVDAGFNHSVAISREGGRLYVWGKMQALDVKDEGVMRTIYHDQLEPRLVELESPVVSVTCTLAQTFVWTADGKVHGMGMTSDTKEMVHNPLEVFGLQQSESGTRWTRSFQGWDSCVLLGEDNTMAALNLNSDGVSVSSYTVPGLDAIGGAVEQLAVGWQHRLAKSSKRLRGNGLTLTPLALNGDHHDTVPTRHQPWRLQHQQEQQQAQGVLPSTVTGQAPRFEAAGGPLTSAPRFRKDRETDPHRIAQRMKQIMYGKNTLAYDRYVREVPRHKRVRGKHPATPNPHGIYSKRQFDGIVAAWRRQLHRWDPPKGGDAASAAAPAPALQQAAKEWAAAAEARRGPCEGEVSLEASFLHALGAEGGGAAGGCVDIYTDGDIEGGGAQAGSAAAAAATAAGGIAATHLYGDTKGKEECLLSEAEDDSDDDLL</sequence>
<dbReference type="InterPro" id="IPR000408">
    <property type="entry name" value="Reg_chr_condens"/>
</dbReference>
<dbReference type="FunFam" id="1.10.8.1120:FF:000001">
    <property type="entry name" value="Histone RNA hairpin-binding protein-like"/>
    <property type="match status" value="1"/>
</dbReference>
<dbReference type="GO" id="GO:0003729">
    <property type="term" value="F:mRNA binding"/>
    <property type="evidence" value="ECO:0007669"/>
    <property type="project" value="InterPro"/>
</dbReference>
<evidence type="ECO:0000313" key="5">
    <source>
        <dbReference type="EMBL" id="KAG5192140.1"/>
    </source>
</evidence>
<keyword evidence="2" id="KW-0694">RNA-binding</keyword>
<proteinExistence type="inferred from homology"/>
<reference evidence="5" key="1">
    <citation type="submission" date="2021-02" db="EMBL/GenBank/DDBJ databases">
        <title>First Annotated Genome of the Yellow-green Alga Tribonema minus.</title>
        <authorList>
            <person name="Mahan K.M."/>
        </authorList>
    </citation>
    <scope>NUCLEOTIDE SEQUENCE</scope>
    <source>
        <strain evidence="5">UTEX B ZZ1240</strain>
    </source>
</reference>
<dbReference type="GO" id="GO:0071204">
    <property type="term" value="C:histone pre-mRNA 3'end processing complex"/>
    <property type="evidence" value="ECO:0007669"/>
    <property type="project" value="TreeGrafter"/>
</dbReference>
<dbReference type="AlphaFoldDB" id="A0A835ZJ21"/>
<dbReference type="Gene3D" id="1.10.8.1120">
    <property type="entry name" value="Histone RNA hairpin-binding protein RNA-binding domain"/>
    <property type="match status" value="1"/>
</dbReference>
<dbReference type="EMBL" id="JAFCMP010000010">
    <property type="protein sequence ID" value="KAG5192140.1"/>
    <property type="molecule type" value="Genomic_DNA"/>
</dbReference>